<dbReference type="Proteomes" id="UP000241405">
    <property type="component" value="Unassembled WGS sequence"/>
</dbReference>
<evidence type="ECO:0000313" key="4">
    <source>
        <dbReference type="Proteomes" id="UP000241618"/>
    </source>
</evidence>
<keyword evidence="3" id="KW-1185">Reference proteome</keyword>
<evidence type="ECO:0000313" key="1">
    <source>
        <dbReference type="EMBL" id="PSU24678.1"/>
    </source>
</evidence>
<dbReference type="AlphaFoldDB" id="A0A2T3JQ30"/>
<dbReference type="EMBL" id="PYMO01000011">
    <property type="protein sequence ID" value="PSU24678.1"/>
    <property type="molecule type" value="Genomic_DNA"/>
</dbReference>
<reference evidence="3 4" key="1">
    <citation type="submission" date="2018-03" db="EMBL/GenBank/DDBJ databases">
        <title>Whole genome sequencing of Histamine producing bacteria.</title>
        <authorList>
            <person name="Butler K."/>
        </authorList>
    </citation>
    <scope>NUCLEOTIDE SEQUENCE [LARGE SCALE GENOMIC DNA]</scope>
    <source>
        <strain evidence="2 4">FS-6.1</strain>
        <strain evidence="1 3">FS-6.2</strain>
    </source>
</reference>
<protein>
    <submittedName>
        <fullName evidence="2">Uncharacterized protein</fullName>
    </submittedName>
</protein>
<evidence type="ECO:0000313" key="3">
    <source>
        <dbReference type="Proteomes" id="UP000241405"/>
    </source>
</evidence>
<dbReference type="RefSeq" id="WP_107191707.1">
    <property type="nucleotide sequence ID" value="NZ_PYMN01000041.1"/>
</dbReference>
<dbReference type="EMBL" id="PYMP01000012">
    <property type="protein sequence ID" value="PSU51148.1"/>
    <property type="molecule type" value="Genomic_DNA"/>
</dbReference>
<accession>A0A2T3JQ30</accession>
<dbReference type="Proteomes" id="UP000241618">
    <property type="component" value="Unassembled WGS sequence"/>
</dbReference>
<proteinExistence type="predicted"/>
<evidence type="ECO:0000313" key="2">
    <source>
        <dbReference type="EMBL" id="PSU51148.1"/>
    </source>
</evidence>
<gene>
    <name evidence="2" type="ORF">C9J18_13225</name>
    <name evidence="1" type="ORF">CTM96_12105</name>
</gene>
<sequence>MLTPSELFNKTFTPSDDMNWCRLPFKSPREVVNEIVKNLISKIDNNLQKGIVSFECRTGMNMPEVKNQDVMHQLICKLINDEMNKFGWITYIRMEYETCKIILAVKESDLSSIEILMTETNKD</sequence>
<organism evidence="2 4">
    <name type="scientific">Photobacterium phosphoreum</name>
    <dbReference type="NCBI Taxonomy" id="659"/>
    <lineage>
        <taxon>Bacteria</taxon>
        <taxon>Pseudomonadati</taxon>
        <taxon>Pseudomonadota</taxon>
        <taxon>Gammaproteobacteria</taxon>
        <taxon>Vibrionales</taxon>
        <taxon>Vibrionaceae</taxon>
        <taxon>Photobacterium</taxon>
    </lineage>
</organism>
<name>A0A2T3JQ30_PHOPO</name>
<comment type="caution">
    <text evidence="2">The sequence shown here is derived from an EMBL/GenBank/DDBJ whole genome shotgun (WGS) entry which is preliminary data.</text>
</comment>